<dbReference type="EMBL" id="CP036275">
    <property type="protein sequence ID" value="QDU41543.1"/>
    <property type="molecule type" value="Genomic_DNA"/>
</dbReference>
<keyword evidence="3" id="KW-1185">Reference proteome</keyword>
<dbReference type="KEGG" id="mri:Mal4_59110"/>
<dbReference type="InterPro" id="IPR043129">
    <property type="entry name" value="ATPase_NBD"/>
</dbReference>
<keyword evidence="2" id="KW-0418">Kinase</keyword>
<evidence type="ECO:0000313" key="3">
    <source>
        <dbReference type="Proteomes" id="UP000320496"/>
    </source>
</evidence>
<dbReference type="InterPro" id="IPR000600">
    <property type="entry name" value="ROK"/>
</dbReference>
<dbReference type="GO" id="GO:0004340">
    <property type="term" value="F:glucokinase activity"/>
    <property type="evidence" value="ECO:0007669"/>
    <property type="project" value="UniProtKB-EC"/>
</dbReference>
<gene>
    <name evidence="2" type="primary">glcK_3</name>
    <name evidence="2" type="ORF">Mal4_59110</name>
</gene>
<reference evidence="2 3" key="1">
    <citation type="submission" date="2019-02" db="EMBL/GenBank/DDBJ databases">
        <title>Deep-cultivation of Planctomycetes and their phenomic and genomic characterization uncovers novel biology.</title>
        <authorList>
            <person name="Wiegand S."/>
            <person name="Jogler M."/>
            <person name="Boedeker C."/>
            <person name="Pinto D."/>
            <person name="Vollmers J."/>
            <person name="Rivas-Marin E."/>
            <person name="Kohn T."/>
            <person name="Peeters S.H."/>
            <person name="Heuer A."/>
            <person name="Rast P."/>
            <person name="Oberbeckmann S."/>
            <person name="Bunk B."/>
            <person name="Jeske O."/>
            <person name="Meyerdierks A."/>
            <person name="Storesund J.E."/>
            <person name="Kallscheuer N."/>
            <person name="Luecker S."/>
            <person name="Lage O.M."/>
            <person name="Pohl T."/>
            <person name="Merkel B.J."/>
            <person name="Hornburger P."/>
            <person name="Mueller R.-W."/>
            <person name="Bruemmer F."/>
            <person name="Labrenz M."/>
            <person name="Spormann A.M."/>
            <person name="Op den Camp H."/>
            <person name="Overmann J."/>
            <person name="Amann R."/>
            <person name="Jetten M.S.M."/>
            <person name="Mascher T."/>
            <person name="Medema M.H."/>
            <person name="Devos D.P."/>
            <person name="Kaster A.-K."/>
            <person name="Ovreas L."/>
            <person name="Rohde M."/>
            <person name="Galperin M.Y."/>
            <person name="Jogler C."/>
        </authorList>
    </citation>
    <scope>NUCLEOTIDE SEQUENCE [LARGE SCALE GENOMIC DNA]</scope>
    <source>
        <strain evidence="2 3">Mal4</strain>
    </source>
</reference>
<evidence type="ECO:0000313" key="2">
    <source>
        <dbReference type="EMBL" id="QDU41543.1"/>
    </source>
</evidence>
<name>A0A517ZGC3_9PLAN</name>
<accession>A0A517ZGC3</accession>
<dbReference type="Gene3D" id="3.30.420.40">
    <property type="match status" value="2"/>
</dbReference>
<dbReference type="Proteomes" id="UP000320496">
    <property type="component" value="Chromosome"/>
</dbReference>
<dbReference type="AlphaFoldDB" id="A0A517ZGC3"/>
<dbReference type="OrthoDB" id="9795247at2"/>
<dbReference type="PANTHER" id="PTHR18964">
    <property type="entry name" value="ROK (REPRESSOR, ORF, KINASE) FAMILY"/>
    <property type="match status" value="1"/>
</dbReference>
<organism evidence="2 3">
    <name type="scientific">Maioricimonas rarisocia</name>
    <dbReference type="NCBI Taxonomy" id="2528026"/>
    <lineage>
        <taxon>Bacteria</taxon>
        <taxon>Pseudomonadati</taxon>
        <taxon>Planctomycetota</taxon>
        <taxon>Planctomycetia</taxon>
        <taxon>Planctomycetales</taxon>
        <taxon>Planctomycetaceae</taxon>
        <taxon>Maioricimonas</taxon>
    </lineage>
</organism>
<dbReference type="RefSeq" id="WP_145373080.1">
    <property type="nucleotide sequence ID" value="NZ_CP036275.1"/>
</dbReference>
<evidence type="ECO:0000256" key="1">
    <source>
        <dbReference type="ARBA" id="ARBA00006479"/>
    </source>
</evidence>
<dbReference type="EC" id="2.7.1.2" evidence="2"/>
<proteinExistence type="inferred from homology"/>
<dbReference type="Pfam" id="PF00480">
    <property type="entry name" value="ROK"/>
    <property type="match status" value="1"/>
</dbReference>
<sequence>MSESTQQSRWLGFDLGGTKMLAQVYDGDNKALGRARKKTKGTSDAKAGLERIAETIELACEDGEVDPKELSGIGIGCPGPVDMESGTLLDPPNLAWNRVPVRKYLEDRFKCPVAVLNDVDAGVYGEYRYGAARNATCVIGVFPGTGIGGGCIYRGEVLRGGSASCMEIGHIQVMPNGPICGCGHRGCLEAVASRLAIAASAAKAAYRGQAPGLAKAAGTDLGSIRSSALAASIDADDEIVKQIIKEAARQIGIAVAGLVHVLSPDVVVLGGGLVEAMPDLFTEHVAKAARKRVMPVYEDSFKVVPAALGDDAAVLGGAAWVQHVLKQNESQAEEKS</sequence>
<dbReference type="SUPFAM" id="SSF53067">
    <property type="entry name" value="Actin-like ATPase domain"/>
    <property type="match status" value="1"/>
</dbReference>
<dbReference type="PANTHER" id="PTHR18964:SF149">
    <property type="entry name" value="BIFUNCTIONAL UDP-N-ACETYLGLUCOSAMINE 2-EPIMERASE_N-ACETYLMANNOSAMINE KINASE"/>
    <property type="match status" value="1"/>
</dbReference>
<keyword evidence="2" id="KW-0808">Transferase</keyword>
<comment type="similarity">
    <text evidence="1">Belongs to the ROK (NagC/XylR) family.</text>
</comment>
<protein>
    <submittedName>
        <fullName evidence="2">Glucokinase</fullName>
        <ecNumber evidence="2">2.7.1.2</ecNumber>
    </submittedName>
</protein>